<feature type="coiled-coil region" evidence="1">
    <location>
        <begin position="27"/>
        <end position="58"/>
    </location>
</feature>
<evidence type="ECO:0000313" key="3">
    <source>
        <dbReference type="EMBL" id="ORM92835.1"/>
    </source>
</evidence>
<feature type="signal peptide" evidence="2">
    <location>
        <begin position="1"/>
        <end position="20"/>
    </location>
</feature>
<evidence type="ECO:0000313" key="4">
    <source>
        <dbReference type="Proteomes" id="UP000193749"/>
    </source>
</evidence>
<dbReference type="RefSeq" id="WP_084873491.1">
    <property type="nucleotide sequence ID" value="NZ_JAGGMY010000001.1"/>
</dbReference>
<feature type="chain" id="PRO_5012620065" description="Lysozyme inhibitor LprI N-terminal domain-containing protein" evidence="2">
    <location>
        <begin position="21"/>
        <end position="118"/>
    </location>
</feature>
<sequence>MKKINALFIFLFFYSVLCHSAGTQIEIEQLQEINDRSFEKMEAARKEVNKSIENQIKNTPERKKSILDLKKSWESTIQKKCTVEIYESLNTDAEIATRNRCLSLEYLKEKIFFDNVYP</sequence>
<evidence type="ECO:0000256" key="2">
    <source>
        <dbReference type="SAM" id="SignalP"/>
    </source>
</evidence>
<evidence type="ECO:0008006" key="5">
    <source>
        <dbReference type="Google" id="ProtNLM"/>
    </source>
</evidence>
<dbReference type="EMBL" id="MLJI01000001">
    <property type="protein sequence ID" value="ORM92835.1"/>
    <property type="molecule type" value="Genomic_DNA"/>
</dbReference>
<evidence type="ECO:0000256" key="1">
    <source>
        <dbReference type="SAM" id="Coils"/>
    </source>
</evidence>
<accession>A0A1X1ESQ4</accession>
<name>A0A1X1ESQ4_PANCY</name>
<comment type="caution">
    <text evidence="3">The sequence shown here is derived from an EMBL/GenBank/DDBJ whole genome shotgun (WGS) entry which is preliminary data.</text>
</comment>
<proteinExistence type="predicted"/>
<reference evidence="3 4" key="1">
    <citation type="journal article" date="2017" name="Antonie Van Leeuwenhoek">
        <title>Phylogenomic resolution of the bacterial genus Pantoea and its relationship with Erwinia and Tatumella.</title>
        <authorList>
            <person name="Palmer M."/>
            <person name="Steenkamp E.T."/>
            <person name="Coetzee M.P."/>
            <person name="Chan W.Y."/>
            <person name="van Zyl E."/>
            <person name="De Maayer P."/>
            <person name="Coutinho T.A."/>
            <person name="Blom J."/>
            <person name="Smits T.H."/>
            <person name="Duffy B."/>
            <person name="Venter S.N."/>
        </authorList>
    </citation>
    <scope>NUCLEOTIDE SEQUENCE [LARGE SCALE GENOMIC DNA]</scope>
    <source>
        <strain evidence="3 4">LMG 2657</strain>
    </source>
</reference>
<organism evidence="3 4">
    <name type="scientific">Pantoea cypripedii</name>
    <name type="common">Pectobacterium cypripedii</name>
    <name type="synonym">Erwinia cypripedii</name>
    <dbReference type="NCBI Taxonomy" id="55209"/>
    <lineage>
        <taxon>Bacteria</taxon>
        <taxon>Pseudomonadati</taxon>
        <taxon>Pseudomonadota</taxon>
        <taxon>Gammaproteobacteria</taxon>
        <taxon>Enterobacterales</taxon>
        <taxon>Erwiniaceae</taxon>
        <taxon>Pantoea</taxon>
    </lineage>
</organism>
<keyword evidence="4" id="KW-1185">Reference proteome</keyword>
<dbReference type="AlphaFoldDB" id="A0A1X1ESQ4"/>
<protein>
    <recommendedName>
        <fullName evidence="5">Lysozyme inhibitor LprI N-terminal domain-containing protein</fullName>
    </recommendedName>
</protein>
<dbReference type="OrthoDB" id="6630860at2"/>
<dbReference type="Proteomes" id="UP000193749">
    <property type="component" value="Unassembled WGS sequence"/>
</dbReference>
<gene>
    <name evidence="3" type="ORF">HA50_05520</name>
</gene>
<dbReference type="STRING" id="55209.HA50_05520"/>
<keyword evidence="1" id="KW-0175">Coiled coil</keyword>
<keyword evidence="2" id="KW-0732">Signal</keyword>